<name>A0AAV5LIL4_9ROSI</name>
<proteinExistence type="predicted"/>
<sequence>MKLCKTQTIPFRFAEHLGGYMPRVVLQCPLPQMKELLAQASSLGQNGAFKDMLEMDY</sequence>
<organism evidence="1 2">
    <name type="scientific">Rubroshorea leprosula</name>
    <dbReference type="NCBI Taxonomy" id="152421"/>
    <lineage>
        <taxon>Eukaryota</taxon>
        <taxon>Viridiplantae</taxon>
        <taxon>Streptophyta</taxon>
        <taxon>Embryophyta</taxon>
        <taxon>Tracheophyta</taxon>
        <taxon>Spermatophyta</taxon>
        <taxon>Magnoliopsida</taxon>
        <taxon>eudicotyledons</taxon>
        <taxon>Gunneridae</taxon>
        <taxon>Pentapetalae</taxon>
        <taxon>rosids</taxon>
        <taxon>malvids</taxon>
        <taxon>Malvales</taxon>
        <taxon>Dipterocarpaceae</taxon>
        <taxon>Rubroshorea</taxon>
    </lineage>
</organism>
<dbReference type="AlphaFoldDB" id="A0AAV5LIL4"/>
<evidence type="ECO:0000313" key="2">
    <source>
        <dbReference type="Proteomes" id="UP001054252"/>
    </source>
</evidence>
<dbReference type="Proteomes" id="UP001054252">
    <property type="component" value="Unassembled WGS sequence"/>
</dbReference>
<gene>
    <name evidence="1" type="ORF">SLEP1_g44777</name>
</gene>
<accession>A0AAV5LIL4</accession>
<comment type="caution">
    <text evidence="1">The sequence shown here is derived from an EMBL/GenBank/DDBJ whole genome shotgun (WGS) entry which is preliminary data.</text>
</comment>
<evidence type="ECO:0000313" key="1">
    <source>
        <dbReference type="EMBL" id="GKV36671.1"/>
    </source>
</evidence>
<reference evidence="1 2" key="1">
    <citation type="journal article" date="2021" name="Commun. Biol.">
        <title>The genome of Shorea leprosula (Dipterocarpaceae) highlights the ecological relevance of drought in aseasonal tropical rainforests.</title>
        <authorList>
            <person name="Ng K.K.S."/>
            <person name="Kobayashi M.J."/>
            <person name="Fawcett J.A."/>
            <person name="Hatakeyama M."/>
            <person name="Paape T."/>
            <person name="Ng C.H."/>
            <person name="Ang C.C."/>
            <person name="Tnah L.H."/>
            <person name="Lee C.T."/>
            <person name="Nishiyama T."/>
            <person name="Sese J."/>
            <person name="O'Brien M.J."/>
            <person name="Copetti D."/>
            <person name="Mohd Noor M.I."/>
            <person name="Ong R.C."/>
            <person name="Putra M."/>
            <person name="Sireger I.Z."/>
            <person name="Indrioko S."/>
            <person name="Kosugi Y."/>
            <person name="Izuno A."/>
            <person name="Isagi Y."/>
            <person name="Lee S.L."/>
            <person name="Shimizu K.K."/>
        </authorList>
    </citation>
    <scope>NUCLEOTIDE SEQUENCE [LARGE SCALE GENOMIC DNA]</scope>
    <source>
        <strain evidence="1">214</strain>
    </source>
</reference>
<protein>
    <submittedName>
        <fullName evidence="1">Uncharacterized protein</fullName>
    </submittedName>
</protein>
<dbReference type="EMBL" id="BPVZ01000118">
    <property type="protein sequence ID" value="GKV36671.1"/>
    <property type="molecule type" value="Genomic_DNA"/>
</dbReference>
<keyword evidence="2" id="KW-1185">Reference proteome</keyword>